<keyword evidence="1" id="KW-0802">TPR repeat</keyword>
<protein>
    <submittedName>
        <fullName evidence="4">Glycosyltransferase</fullName>
        <ecNumber evidence="4">2.4.-.-</ecNumber>
    </submittedName>
</protein>
<reference evidence="4" key="1">
    <citation type="journal article" date="2017" name="Proc. Natl. Acad. Sci. U.S.A.">
        <title>Comparative genomics uncovers the prolific and distinctive metabolic potential of the cyanobacterial genus Moorea.</title>
        <authorList>
            <person name="Leao T."/>
            <person name="Castelao G."/>
            <person name="Korobeynikov A."/>
            <person name="Monroe E.A."/>
            <person name="Podell S."/>
            <person name="Glukhov E."/>
            <person name="Allen E.E."/>
            <person name="Gerwick W.H."/>
            <person name="Gerwick L."/>
        </authorList>
    </citation>
    <scope>NUCLEOTIDE SEQUENCE</scope>
    <source>
        <strain evidence="4">JHB</strain>
    </source>
</reference>
<evidence type="ECO:0000259" key="3">
    <source>
        <dbReference type="Pfam" id="PF13439"/>
    </source>
</evidence>
<dbReference type="PROSITE" id="PS50005">
    <property type="entry name" value="TPR"/>
    <property type="match status" value="5"/>
</dbReference>
<dbReference type="Pfam" id="PF13439">
    <property type="entry name" value="Glyco_transf_4"/>
    <property type="match status" value="1"/>
</dbReference>
<dbReference type="SUPFAM" id="SSF53756">
    <property type="entry name" value="UDP-Glycosyltransferase/glycogen phosphorylase"/>
    <property type="match status" value="1"/>
</dbReference>
<feature type="repeat" description="TPR" evidence="1">
    <location>
        <begin position="106"/>
        <end position="139"/>
    </location>
</feature>
<dbReference type="PANTHER" id="PTHR45947">
    <property type="entry name" value="SULFOQUINOVOSYL TRANSFERASE SQD2"/>
    <property type="match status" value="1"/>
</dbReference>
<dbReference type="AlphaFoldDB" id="A0A9Q9ST81"/>
<name>A0A9Q9ST81_MOOP1</name>
<dbReference type="InterPro" id="IPR019734">
    <property type="entry name" value="TPR_rpt"/>
</dbReference>
<feature type="repeat" description="TPR" evidence="1">
    <location>
        <begin position="72"/>
        <end position="105"/>
    </location>
</feature>
<dbReference type="PANTHER" id="PTHR45947:SF3">
    <property type="entry name" value="SULFOQUINOVOSYL TRANSFERASE SQD2"/>
    <property type="match status" value="1"/>
</dbReference>
<organism evidence="4">
    <name type="scientific">Moorena producens (strain JHB)</name>
    <dbReference type="NCBI Taxonomy" id="1454205"/>
    <lineage>
        <taxon>Bacteria</taxon>
        <taxon>Bacillati</taxon>
        <taxon>Cyanobacteriota</taxon>
        <taxon>Cyanophyceae</taxon>
        <taxon>Coleofasciculales</taxon>
        <taxon>Coleofasciculaceae</taxon>
        <taxon>Moorena</taxon>
    </lineage>
</organism>
<dbReference type="EC" id="2.4.-.-" evidence="4"/>
<dbReference type="Pfam" id="PF00515">
    <property type="entry name" value="TPR_1"/>
    <property type="match status" value="1"/>
</dbReference>
<feature type="domain" description="Glycosyl transferase family 1" evidence="2">
    <location>
        <begin position="477"/>
        <end position="671"/>
    </location>
</feature>
<dbReference type="InterPro" id="IPR011990">
    <property type="entry name" value="TPR-like_helical_dom_sf"/>
</dbReference>
<sequence length="694" mass="77965">MTKLSEALQVALQYHRANRLVEAEQVYRKILAGIPNQPDALYGLGMLAQQVGKYQTAEEFFNTTLLVDPESFKAWFSLGNLHQAQGQLSEAVEAYQRALALQPNSVALYNNFGYALQQQGKWENAIACYQKALELQPNCAEADVNLGNALYAQGQLSQDKHAYYAALNHDLGVTRKIGGDLKTAVAYYRKAIAIQPDLVNSHYTLGVALQEQGKLDDAIASYHKVLKLHPSNTVVYTTLVRNKLARIDREQNKLNNKLNNQLNGADYKKRLKIAFVCQPFVMTSFPNPMDSIGILTYEFVRLLVQDGDVIVYTPGVRFQTAIHDGVDYRYIPISRDKKLLNYLKKIPGFQNQKRPIFGSQLYYLGYILQVANELRKQQCDVVHIHNLSQFIPVIRALNPGIKIALHMHCEWLTQLDHQILEKRLSKVDLVIGTSKYITEGIRQRFPKFAERCQPVFNGVNLDRFMNLYVSDNQQNGSNKNPAKRLLYVGRVSPEKGSHVLLEAFKKVLERCPETKLDLVGPVGALPYDYLVGLSDDSKVAELTSFYGDESWTGYLRRYLSELNDHFGADLASQVSFTGSLPQSKLVNYYQQADIFVFPSVCHEAFGMPIVEAMVAGLPVIATQAGAFPEIVEDGKTGLLVERSNANALADAILQLLSDQELITSMGQAGHQRAVELFSFEKVVDDLLKQYKTIL</sequence>
<dbReference type="Gene3D" id="1.25.40.10">
    <property type="entry name" value="Tetratricopeptide repeat domain"/>
    <property type="match status" value="3"/>
</dbReference>
<dbReference type="Pfam" id="PF00534">
    <property type="entry name" value="Glycos_transf_1"/>
    <property type="match status" value="1"/>
</dbReference>
<dbReference type="InterPro" id="IPR011716">
    <property type="entry name" value="TPR-3"/>
</dbReference>
<keyword evidence="4" id="KW-0808">Transferase</keyword>
<dbReference type="GO" id="GO:0016757">
    <property type="term" value="F:glycosyltransferase activity"/>
    <property type="evidence" value="ECO:0007669"/>
    <property type="project" value="UniProtKB-KW"/>
</dbReference>
<feature type="repeat" description="TPR" evidence="1">
    <location>
        <begin position="199"/>
        <end position="232"/>
    </location>
</feature>
<gene>
    <name evidence="4" type="ORF">BJP36_43460</name>
</gene>
<dbReference type="Gene3D" id="3.40.50.2000">
    <property type="entry name" value="Glycogen Phosphorylase B"/>
    <property type="match status" value="2"/>
</dbReference>
<evidence type="ECO:0000313" key="4">
    <source>
        <dbReference type="EMBL" id="WAN69219.1"/>
    </source>
</evidence>
<feature type="domain" description="Glycosyltransferase subfamily 4-like N-terminal" evidence="3">
    <location>
        <begin position="295"/>
        <end position="463"/>
    </location>
</feature>
<dbReference type="SMART" id="SM00028">
    <property type="entry name" value="TPR"/>
    <property type="match status" value="5"/>
</dbReference>
<dbReference type="InterPro" id="IPR028098">
    <property type="entry name" value="Glyco_trans_4-like_N"/>
</dbReference>
<feature type="repeat" description="TPR" evidence="1">
    <location>
        <begin position="165"/>
        <end position="198"/>
    </location>
</feature>
<dbReference type="InterPro" id="IPR050194">
    <property type="entry name" value="Glycosyltransferase_grp1"/>
</dbReference>
<dbReference type="InterPro" id="IPR001296">
    <property type="entry name" value="Glyco_trans_1"/>
</dbReference>
<evidence type="ECO:0000259" key="2">
    <source>
        <dbReference type="Pfam" id="PF00534"/>
    </source>
</evidence>
<dbReference type="CDD" id="cd03801">
    <property type="entry name" value="GT4_PimA-like"/>
    <property type="match status" value="1"/>
</dbReference>
<dbReference type="Pfam" id="PF07720">
    <property type="entry name" value="TPR_3"/>
    <property type="match status" value="1"/>
</dbReference>
<dbReference type="EMBL" id="CP017708">
    <property type="protein sequence ID" value="WAN69219.1"/>
    <property type="molecule type" value="Genomic_DNA"/>
</dbReference>
<keyword evidence="4" id="KW-0328">Glycosyltransferase</keyword>
<feature type="repeat" description="TPR" evidence="1">
    <location>
        <begin position="38"/>
        <end position="71"/>
    </location>
</feature>
<dbReference type="PROSITE" id="PS50293">
    <property type="entry name" value="TPR_REGION"/>
    <property type="match status" value="3"/>
</dbReference>
<evidence type="ECO:0000256" key="1">
    <source>
        <dbReference type="PROSITE-ProRule" id="PRU00339"/>
    </source>
</evidence>
<proteinExistence type="predicted"/>
<dbReference type="Proteomes" id="UP000176944">
    <property type="component" value="Chromosome"/>
</dbReference>
<dbReference type="Pfam" id="PF13414">
    <property type="entry name" value="TPR_11"/>
    <property type="match status" value="2"/>
</dbReference>
<reference evidence="4" key="2">
    <citation type="submission" date="2022-10" db="EMBL/GenBank/DDBJ databases">
        <authorList>
            <person name="Ngo T.-E."/>
        </authorList>
    </citation>
    <scope>NUCLEOTIDE SEQUENCE</scope>
    <source>
        <strain evidence="4">JHB</strain>
    </source>
</reference>
<accession>A0A9Q9ST81</accession>
<dbReference type="SUPFAM" id="SSF48452">
    <property type="entry name" value="TPR-like"/>
    <property type="match status" value="1"/>
</dbReference>